<dbReference type="PANTHER" id="PTHR11012">
    <property type="entry name" value="PROTEIN KINASE-LIKE DOMAIN-CONTAINING"/>
    <property type="match status" value="1"/>
</dbReference>
<comment type="caution">
    <text evidence="3">The sequence shown here is derived from an EMBL/GenBank/DDBJ whole genome shotgun (WGS) entry which is preliminary data.</text>
</comment>
<dbReference type="Proteomes" id="UP001378592">
    <property type="component" value="Unassembled WGS sequence"/>
</dbReference>
<protein>
    <recommendedName>
        <fullName evidence="2">CHK kinase-like domain-containing protein</fullName>
    </recommendedName>
</protein>
<sequence length="445" mass="49317">MSDADAPPTAPPQSAVESATAAAAGDAAAQEGGVIPIPSSPRPAVPPTEDFLLHALRASGEEGAMARLAALEVEPAGGAGDNFLGELWRARVTLEDAAGARRTRCLVVKRQPTGDEREVYLREARLFDVEAAAYTSALPAMLRLLRGAYGETFRPFWPHFVYASLDRTELVMEDMSTLDFQLADRKVGLDLDQSKAVVKHMALLHAASMAMYSQNQPAVFPFLESLFRDSTRQFLETYLRAGVRQLALQLREWPEWERYAEKVSALEDKCWDMITAAVARDDVSFNVLNHGDLWVNNVLFRKGDGPSSLDLEVALIDWQNAVWTSPALDLLYFLYTSPADEVRREHGDALLQLYHGTLQQAAQALGVGARAPSLETLRADLRRRFAIAVFPAFAELPNMLAPKDLHYDIAQYFQEEPPRNKAYGAEPYASIIRRLLPLFEDCGVI</sequence>
<feature type="domain" description="CHK kinase-like" evidence="2">
    <location>
        <begin position="170"/>
        <end position="364"/>
    </location>
</feature>
<dbReference type="Gene3D" id="3.90.1200.10">
    <property type="match status" value="1"/>
</dbReference>
<dbReference type="InterPro" id="IPR011009">
    <property type="entry name" value="Kinase-like_dom_sf"/>
</dbReference>
<dbReference type="PANTHER" id="PTHR11012:SF56">
    <property type="entry name" value="CHK KINASE-LIKE DOMAIN-CONTAINING PROTEIN-RELATED"/>
    <property type="match status" value="1"/>
</dbReference>
<dbReference type="InterPro" id="IPR004119">
    <property type="entry name" value="EcKL"/>
</dbReference>
<feature type="region of interest" description="Disordered" evidence="1">
    <location>
        <begin position="1"/>
        <end position="46"/>
    </location>
</feature>
<accession>A0AAN9VGB1</accession>
<evidence type="ECO:0000259" key="2">
    <source>
        <dbReference type="SMART" id="SM00587"/>
    </source>
</evidence>
<evidence type="ECO:0000313" key="3">
    <source>
        <dbReference type="EMBL" id="KAK7862331.1"/>
    </source>
</evidence>
<dbReference type="EMBL" id="JAZDUA010000281">
    <property type="protein sequence ID" value="KAK7862331.1"/>
    <property type="molecule type" value="Genomic_DNA"/>
</dbReference>
<dbReference type="SMART" id="SM00587">
    <property type="entry name" value="CHK"/>
    <property type="match status" value="1"/>
</dbReference>
<gene>
    <name evidence="3" type="ORF">R5R35_005226</name>
</gene>
<name>A0AAN9VGB1_9ORTH</name>
<dbReference type="SUPFAM" id="SSF56112">
    <property type="entry name" value="Protein kinase-like (PK-like)"/>
    <property type="match status" value="1"/>
</dbReference>
<evidence type="ECO:0000313" key="4">
    <source>
        <dbReference type="Proteomes" id="UP001378592"/>
    </source>
</evidence>
<evidence type="ECO:0000256" key="1">
    <source>
        <dbReference type="SAM" id="MobiDB-lite"/>
    </source>
</evidence>
<organism evidence="3 4">
    <name type="scientific">Gryllus longicercus</name>
    <dbReference type="NCBI Taxonomy" id="2509291"/>
    <lineage>
        <taxon>Eukaryota</taxon>
        <taxon>Metazoa</taxon>
        <taxon>Ecdysozoa</taxon>
        <taxon>Arthropoda</taxon>
        <taxon>Hexapoda</taxon>
        <taxon>Insecta</taxon>
        <taxon>Pterygota</taxon>
        <taxon>Neoptera</taxon>
        <taxon>Polyneoptera</taxon>
        <taxon>Orthoptera</taxon>
        <taxon>Ensifera</taxon>
        <taxon>Gryllidea</taxon>
        <taxon>Grylloidea</taxon>
        <taxon>Gryllidae</taxon>
        <taxon>Gryllinae</taxon>
        <taxon>Gryllus</taxon>
    </lineage>
</organism>
<keyword evidence="4" id="KW-1185">Reference proteome</keyword>
<feature type="compositionally biased region" description="Low complexity" evidence="1">
    <location>
        <begin position="15"/>
        <end position="37"/>
    </location>
</feature>
<dbReference type="Pfam" id="PF02958">
    <property type="entry name" value="EcKL"/>
    <property type="match status" value="1"/>
</dbReference>
<dbReference type="AlphaFoldDB" id="A0AAN9VGB1"/>
<reference evidence="3 4" key="1">
    <citation type="submission" date="2024-03" db="EMBL/GenBank/DDBJ databases">
        <title>The genome assembly and annotation of the cricket Gryllus longicercus Weissman &amp; Gray.</title>
        <authorList>
            <person name="Szrajer S."/>
            <person name="Gray D."/>
            <person name="Ylla G."/>
        </authorList>
    </citation>
    <scope>NUCLEOTIDE SEQUENCE [LARGE SCALE GENOMIC DNA]</scope>
    <source>
        <strain evidence="3">DAG 2021-001</strain>
        <tissue evidence="3">Whole body minus gut</tissue>
    </source>
</reference>
<dbReference type="InterPro" id="IPR015897">
    <property type="entry name" value="CHK_kinase-like"/>
</dbReference>
<proteinExistence type="predicted"/>